<reference evidence="1 2" key="1">
    <citation type="submission" date="2021-06" db="EMBL/GenBank/DDBJ databases">
        <title>Caerostris darwini draft genome.</title>
        <authorList>
            <person name="Kono N."/>
            <person name="Arakawa K."/>
        </authorList>
    </citation>
    <scope>NUCLEOTIDE SEQUENCE [LARGE SCALE GENOMIC DNA]</scope>
</reference>
<dbReference type="Proteomes" id="UP001054837">
    <property type="component" value="Unassembled WGS sequence"/>
</dbReference>
<evidence type="ECO:0000313" key="1">
    <source>
        <dbReference type="EMBL" id="GIX81101.1"/>
    </source>
</evidence>
<gene>
    <name evidence="1" type="ORF">CDAR_410591</name>
</gene>
<evidence type="ECO:0000313" key="2">
    <source>
        <dbReference type="Proteomes" id="UP001054837"/>
    </source>
</evidence>
<proteinExistence type="predicted"/>
<accession>A0AAV4NBS0</accession>
<sequence>MANNTHSQLIKGGYINLGNGIAAMVQLNHSMCNDFGFLSLNEPYSYDNSIISIPLNYTIVAADTSPKAAIIFKSSHNAQLLFCN</sequence>
<dbReference type="AlphaFoldDB" id="A0AAV4NBS0"/>
<name>A0AAV4NBS0_9ARAC</name>
<protein>
    <submittedName>
        <fullName evidence="1">Uncharacterized protein</fullName>
    </submittedName>
</protein>
<dbReference type="EMBL" id="BPLQ01001361">
    <property type="protein sequence ID" value="GIX81101.1"/>
    <property type="molecule type" value="Genomic_DNA"/>
</dbReference>
<organism evidence="1 2">
    <name type="scientific">Caerostris darwini</name>
    <dbReference type="NCBI Taxonomy" id="1538125"/>
    <lineage>
        <taxon>Eukaryota</taxon>
        <taxon>Metazoa</taxon>
        <taxon>Ecdysozoa</taxon>
        <taxon>Arthropoda</taxon>
        <taxon>Chelicerata</taxon>
        <taxon>Arachnida</taxon>
        <taxon>Araneae</taxon>
        <taxon>Araneomorphae</taxon>
        <taxon>Entelegynae</taxon>
        <taxon>Araneoidea</taxon>
        <taxon>Araneidae</taxon>
        <taxon>Caerostris</taxon>
    </lineage>
</organism>
<keyword evidence="2" id="KW-1185">Reference proteome</keyword>
<comment type="caution">
    <text evidence="1">The sequence shown here is derived from an EMBL/GenBank/DDBJ whole genome shotgun (WGS) entry which is preliminary data.</text>
</comment>